<name>A0A0D2FBF3_9EURO</name>
<evidence type="ECO:0000256" key="6">
    <source>
        <dbReference type="SAM" id="MobiDB-lite"/>
    </source>
</evidence>
<feature type="region of interest" description="Disordered" evidence="6">
    <location>
        <begin position="500"/>
        <end position="543"/>
    </location>
</feature>
<dbReference type="AlphaFoldDB" id="A0A0D2FBF3"/>
<evidence type="ECO:0000256" key="2">
    <source>
        <dbReference type="ARBA" id="ARBA00010239"/>
    </source>
</evidence>
<keyword evidence="8" id="KW-1185">Reference proteome</keyword>
<feature type="compositionally biased region" description="Low complexity" evidence="6">
    <location>
        <begin position="271"/>
        <end position="282"/>
    </location>
</feature>
<evidence type="ECO:0000313" key="7">
    <source>
        <dbReference type="EMBL" id="KIW57399.1"/>
    </source>
</evidence>
<dbReference type="GO" id="GO:0006338">
    <property type="term" value="P:chromatin remodeling"/>
    <property type="evidence" value="ECO:0007669"/>
    <property type="project" value="InterPro"/>
</dbReference>
<dbReference type="RefSeq" id="XP_013317983.1">
    <property type="nucleotide sequence ID" value="XM_013462529.1"/>
</dbReference>
<evidence type="ECO:0000256" key="5">
    <source>
        <dbReference type="ARBA" id="ARBA00023242"/>
    </source>
</evidence>
<dbReference type="EMBL" id="KN847319">
    <property type="protein sequence ID" value="KIW57399.1"/>
    <property type="molecule type" value="Genomic_DNA"/>
</dbReference>
<dbReference type="Pfam" id="PF04855">
    <property type="entry name" value="SNF5"/>
    <property type="match status" value="1"/>
</dbReference>
<feature type="compositionally biased region" description="Basic and acidic residues" evidence="6">
    <location>
        <begin position="73"/>
        <end position="86"/>
    </location>
</feature>
<dbReference type="OrthoDB" id="10258327at2759"/>
<proteinExistence type="inferred from homology"/>
<dbReference type="GeneID" id="25327859"/>
<feature type="region of interest" description="Disordered" evidence="6">
    <location>
        <begin position="244"/>
        <end position="293"/>
    </location>
</feature>
<accession>A0A0D2FBF3</accession>
<evidence type="ECO:0000256" key="3">
    <source>
        <dbReference type="ARBA" id="ARBA00023015"/>
    </source>
</evidence>
<dbReference type="PANTHER" id="PTHR10019">
    <property type="entry name" value="SNF5"/>
    <property type="match status" value="1"/>
</dbReference>
<comment type="similarity">
    <text evidence="2">Belongs to the SNF5 family.</text>
</comment>
<dbReference type="SUPFAM" id="SSF57716">
    <property type="entry name" value="Glucocorticoid receptor-like (DNA-binding domain)"/>
    <property type="match status" value="1"/>
</dbReference>
<dbReference type="Proteomes" id="UP000054342">
    <property type="component" value="Unassembled WGS sequence"/>
</dbReference>
<evidence type="ECO:0000313" key="8">
    <source>
        <dbReference type="Proteomes" id="UP000054342"/>
    </source>
</evidence>
<dbReference type="STRING" id="348802.A0A0D2FBF3"/>
<dbReference type="GO" id="GO:0000228">
    <property type="term" value="C:nuclear chromosome"/>
    <property type="evidence" value="ECO:0007669"/>
    <property type="project" value="InterPro"/>
</dbReference>
<feature type="region of interest" description="Disordered" evidence="6">
    <location>
        <begin position="51"/>
        <end position="86"/>
    </location>
</feature>
<evidence type="ECO:0008006" key="9">
    <source>
        <dbReference type="Google" id="ProtNLM"/>
    </source>
</evidence>
<dbReference type="HOGENOM" id="CLU_014421_2_0_1"/>
<sequence length="610" mass="68007">MAPAQSFVTSYPPRLRQYANTLLQPVLQTQNVGPGSRTTKRGTTIINYADDAYDDDDFDDSETSRRPTGLRSLRREDLEKREPQHEKLGKEIYQPVALQPIYRDWIVRRTVRPTTDAQANIQAQLPLTLIPIRIDLDVPQHQPDAPYPFPPRGMDMGLNPALPLFKRPEPAPGYKIRDIFLWNLHEELLTPDDFALNFVRELDLPNQTALAMNISQQIRNQLEDYAGVAMHPLFHTQAKKAQMPDVNNAGTPSAMVNGSSRDGTPRPPRGASISRPASTTPATPAPSTPRPATLTNGAAVTAIASPLPADPVIVPDDSTEDPYMNPDDSFRCIITLSIYLSSRLYQDKFEWSLLHPPGAAEAFAKQTCADMGLNGEWVMAITHAIYEAVLRLKKEACEGGMMMIGGGAWGGGEVDNQAIRAEEGAGWRYDIDDFGAEWEPKFEALSKEEIEKREGDRERQLRRLRRETARFSSTAGMVPSAREQEAQLRGSYFDYTAVGTGGEETPSLGRGERSKKKRRFRSLSPIGKAQTPESSASAAWGGEGNRLQEYERQTWRCKHCLIWGNAVWAVRDGPLGPRTLCNNCGLIFERDKKLPVWAEGLHKHDVPLGR</sequence>
<feature type="compositionally biased region" description="Acidic residues" evidence="6">
    <location>
        <begin position="51"/>
        <end position="61"/>
    </location>
</feature>
<organism evidence="7 8">
    <name type="scientific">Exophiala xenobiotica</name>
    <dbReference type="NCBI Taxonomy" id="348802"/>
    <lineage>
        <taxon>Eukaryota</taxon>
        <taxon>Fungi</taxon>
        <taxon>Dikarya</taxon>
        <taxon>Ascomycota</taxon>
        <taxon>Pezizomycotina</taxon>
        <taxon>Eurotiomycetes</taxon>
        <taxon>Chaetothyriomycetidae</taxon>
        <taxon>Chaetothyriales</taxon>
        <taxon>Herpotrichiellaceae</taxon>
        <taxon>Exophiala</taxon>
    </lineage>
</organism>
<keyword evidence="3" id="KW-0805">Transcription regulation</keyword>
<gene>
    <name evidence="7" type="ORF">PV05_05951</name>
</gene>
<comment type="subcellular location">
    <subcellularLocation>
        <location evidence="1">Nucleus</location>
    </subcellularLocation>
</comment>
<evidence type="ECO:0000256" key="4">
    <source>
        <dbReference type="ARBA" id="ARBA00023163"/>
    </source>
</evidence>
<evidence type="ECO:0000256" key="1">
    <source>
        <dbReference type="ARBA" id="ARBA00004123"/>
    </source>
</evidence>
<keyword evidence="5" id="KW-0539">Nucleus</keyword>
<dbReference type="InterPro" id="IPR006939">
    <property type="entry name" value="SNF5"/>
</dbReference>
<reference evidence="7 8" key="1">
    <citation type="submission" date="2015-01" db="EMBL/GenBank/DDBJ databases">
        <title>The Genome Sequence of Exophiala xenobiotica CBS118157.</title>
        <authorList>
            <consortium name="The Broad Institute Genomics Platform"/>
            <person name="Cuomo C."/>
            <person name="de Hoog S."/>
            <person name="Gorbushina A."/>
            <person name="Stielow B."/>
            <person name="Teixiera M."/>
            <person name="Abouelleil A."/>
            <person name="Chapman S.B."/>
            <person name="Priest M."/>
            <person name="Young S.K."/>
            <person name="Wortman J."/>
            <person name="Nusbaum C."/>
            <person name="Birren B."/>
        </authorList>
    </citation>
    <scope>NUCLEOTIDE SEQUENCE [LARGE SCALE GENOMIC DNA]</scope>
    <source>
        <strain evidence="7 8">CBS 118157</strain>
    </source>
</reference>
<keyword evidence="4" id="KW-0804">Transcription</keyword>
<protein>
    <recommendedName>
        <fullName evidence="9">GATA-type domain-containing protein</fullName>
    </recommendedName>
</protein>
<feature type="compositionally biased region" description="Polar residues" evidence="6">
    <location>
        <begin position="248"/>
        <end position="262"/>
    </location>
</feature>